<feature type="transmembrane region" description="Helical" evidence="6">
    <location>
        <begin position="256"/>
        <end position="278"/>
    </location>
</feature>
<evidence type="ECO:0000313" key="7">
    <source>
        <dbReference type="EMBL" id="MSS27557.1"/>
    </source>
</evidence>
<dbReference type="PANTHER" id="PTHR21716">
    <property type="entry name" value="TRANSMEMBRANE PROTEIN"/>
    <property type="match status" value="1"/>
</dbReference>
<comment type="subcellular location">
    <subcellularLocation>
        <location evidence="1">Membrane</location>
        <topology evidence="1">Multi-pass membrane protein</topology>
    </subcellularLocation>
</comment>
<feature type="transmembrane region" description="Helical" evidence="6">
    <location>
        <begin position="224"/>
        <end position="250"/>
    </location>
</feature>
<evidence type="ECO:0000256" key="3">
    <source>
        <dbReference type="ARBA" id="ARBA00022692"/>
    </source>
</evidence>
<evidence type="ECO:0000256" key="2">
    <source>
        <dbReference type="ARBA" id="ARBA00009773"/>
    </source>
</evidence>
<accession>A0A6L5XK70</accession>
<keyword evidence="8" id="KW-1185">Reference proteome</keyword>
<dbReference type="GO" id="GO:0016020">
    <property type="term" value="C:membrane"/>
    <property type="evidence" value="ECO:0007669"/>
    <property type="project" value="UniProtKB-SubCell"/>
</dbReference>
<gene>
    <name evidence="7" type="ORF">FYJ44_05715</name>
</gene>
<reference evidence="7 8" key="1">
    <citation type="submission" date="2019-09" db="EMBL/GenBank/DDBJ databases">
        <title>In-depth cultivation of the pig gut microbiome towards novel bacterial diversity and tailored functional studies.</title>
        <authorList>
            <person name="Wylensek D."/>
            <person name="Hitch T.C.A."/>
            <person name="Clavel T."/>
        </authorList>
    </citation>
    <scope>NUCLEOTIDE SEQUENCE [LARGE SCALE GENOMIC DNA]</scope>
    <source>
        <strain evidence="7 8">PG-178-WT-4</strain>
    </source>
</reference>
<dbReference type="EMBL" id="VUMH01000004">
    <property type="protein sequence ID" value="MSS27557.1"/>
    <property type="molecule type" value="Genomic_DNA"/>
</dbReference>
<feature type="transmembrane region" description="Helical" evidence="6">
    <location>
        <begin position="26"/>
        <end position="45"/>
    </location>
</feature>
<dbReference type="Pfam" id="PF01594">
    <property type="entry name" value="AI-2E_transport"/>
    <property type="match status" value="1"/>
</dbReference>
<organism evidence="7 8">
    <name type="scientific">Desulfovibrio porci</name>
    <dbReference type="NCBI Taxonomy" id="2605782"/>
    <lineage>
        <taxon>Bacteria</taxon>
        <taxon>Pseudomonadati</taxon>
        <taxon>Thermodesulfobacteriota</taxon>
        <taxon>Desulfovibrionia</taxon>
        <taxon>Desulfovibrionales</taxon>
        <taxon>Desulfovibrionaceae</taxon>
        <taxon>Desulfovibrio</taxon>
    </lineage>
</organism>
<evidence type="ECO:0000256" key="1">
    <source>
        <dbReference type="ARBA" id="ARBA00004141"/>
    </source>
</evidence>
<feature type="transmembrane region" description="Helical" evidence="6">
    <location>
        <begin position="171"/>
        <end position="195"/>
    </location>
</feature>
<feature type="transmembrane region" description="Helical" evidence="6">
    <location>
        <begin position="76"/>
        <end position="100"/>
    </location>
</feature>
<evidence type="ECO:0000256" key="4">
    <source>
        <dbReference type="ARBA" id="ARBA00022989"/>
    </source>
</evidence>
<proteinExistence type="inferred from homology"/>
<name>A0A6L5XK70_9BACT</name>
<dbReference type="PROSITE" id="PS51257">
    <property type="entry name" value="PROKAR_LIPOPROTEIN"/>
    <property type="match status" value="1"/>
</dbReference>
<comment type="caution">
    <text evidence="7">The sequence shown here is derived from an EMBL/GenBank/DDBJ whole genome shotgun (WGS) entry which is preliminary data.</text>
</comment>
<feature type="transmembrane region" description="Helical" evidence="6">
    <location>
        <begin position="323"/>
        <end position="345"/>
    </location>
</feature>
<evidence type="ECO:0000256" key="5">
    <source>
        <dbReference type="ARBA" id="ARBA00023136"/>
    </source>
</evidence>
<protein>
    <submittedName>
        <fullName evidence="7">AI-2E family transporter</fullName>
    </submittedName>
</protein>
<feature type="transmembrane region" description="Helical" evidence="6">
    <location>
        <begin position="290"/>
        <end position="311"/>
    </location>
</feature>
<keyword evidence="4 6" id="KW-1133">Transmembrane helix</keyword>
<evidence type="ECO:0000256" key="6">
    <source>
        <dbReference type="SAM" id="Phobius"/>
    </source>
</evidence>
<comment type="similarity">
    <text evidence="2">Belongs to the autoinducer-2 exporter (AI-2E) (TC 2.A.86) family.</text>
</comment>
<dbReference type="InterPro" id="IPR002549">
    <property type="entry name" value="AI-2E-like"/>
</dbReference>
<keyword evidence="3 6" id="KW-0812">Transmembrane</keyword>
<dbReference type="AlphaFoldDB" id="A0A6L5XK70"/>
<dbReference type="Proteomes" id="UP000477488">
    <property type="component" value="Unassembled WGS sequence"/>
</dbReference>
<sequence length="368" mass="41227">MTVFLPRLLYLLAALAWYLLLWPNPVTIFMAACFSCLTLPLYRRLRQKAGVWRVRLERREPDSRKRRRLIGLSRHVPLWGYVTFIISSLFVPIAVLALLVSPQAVAGLARLRELQANNFQLPPQWVEHIQQWRLSLAEYPRIEKLVDDFVHNLDTLFGDAMSMLVSRGFGFLGGTMTALWTTFLFFTLTVLFTVYSRRIRKVFCRIFHLPQALLRRFTNTIHRALRAIMLGIVLVALAQGVLCGIGFAVAGVNQPAFWGMLATLVAPIPVVGTALIWLPLCLSLWFTGKTMAAVGLALWGMLAVAGVDNVLRPLFLRQGINAPFFVLILAILCGLASFGPVGLIAGPVLLSFAMQAVEEANHFYKAHD</sequence>
<dbReference type="PANTHER" id="PTHR21716:SF4">
    <property type="entry name" value="TRANSMEMBRANE PROTEIN 245"/>
    <property type="match status" value="1"/>
</dbReference>
<keyword evidence="5 6" id="KW-0472">Membrane</keyword>
<dbReference type="RefSeq" id="WP_154510015.1">
    <property type="nucleotide sequence ID" value="NZ_DBFWWU010000185.1"/>
</dbReference>
<evidence type="ECO:0000313" key="8">
    <source>
        <dbReference type="Proteomes" id="UP000477488"/>
    </source>
</evidence>